<feature type="compositionally biased region" description="Basic and acidic residues" evidence="2">
    <location>
        <begin position="765"/>
        <end position="788"/>
    </location>
</feature>
<feature type="compositionally biased region" description="Polar residues" evidence="2">
    <location>
        <begin position="208"/>
        <end position="217"/>
    </location>
</feature>
<feature type="region of interest" description="Disordered" evidence="2">
    <location>
        <begin position="765"/>
        <end position="789"/>
    </location>
</feature>
<comment type="caution">
    <text evidence="4">The sequence shown here is derived from an EMBL/GenBank/DDBJ whole genome shotgun (WGS) entry which is preliminary data.</text>
</comment>
<feature type="region of interest" description="Disordered" evidence="2">
    <location>
        <begin position="149"/>
        <end position="168"/>
    </location>
</feature>
<dbReference type="EMBL" id="MCBR01006461">
    <property type="protein sequence ID" value="RKF77356.1"/>
    <property type="molecule type" value="Genomic_DNA"/>
</dbReference>
<dbReference type="PANTHER" id="PTHR12048:SF0">
    <property type="entry name" value="CCAAT_ENHANCER-BINDING PROTEIN ZETA"/>
    <property type="match status" value="1"/>
</dbReference>
<feature type="region of interest" description="Disordered" evidence="2">
    <location>
        <begin position="1"/>
        <end position="129"/>
    </location>
</feature>
<feature type="region of interest" description="Disordered" evidence="2">
    <location>
        <begin position="934"/>
        <end position="1002"/>
    </location>
</feature>
<evidence type="ECO:0000256" key="2">
    <source>
        <dbReference type="SAM" id="MobiDB-lite"/>
    </source>
</evidence>
<dbReference type="GO" id="GO:0005634">
    <property type="term" value="C:nucleus"/>
    <property type="evidence" value="ECO:0007669"/>
    <property type="project" value="TreeGrafter"/>
</dbReference>
<dbReference type="InterPro" id="IPR016024">
    <property type="entry name" value="ARM-type_fold"/>
</dbReference>
<feature type="compositionally biased region" description="Basic and acidic residues" evidence="2">
    <location>
        <begin position="78"/>
        <end position="108"/>
    </location>
</feature>
<dbReference type="Proteomes" id="UP000285405">
    <property type="component" value="Unassembled WGS sequence"/>
</dbReference>
<proteinExistence type="inferred from homology"/>
<gene>
    <name evidence="4" type="ORF">GcC1_064001</name>
</gene>
<feature type="region of interest" description="Disordered" evidence="2">
    <location>
        <begin position="189"/>
        <end position="219"/>
    </location>
</feature>
<dbReference type="OrthoDB" id="28947at2759"/>
<name>A0A420IS37_9PEZI</name>
<feature type="domain" description="CCAAT-binding factor" evidence="3">
    <location>
        <begin position="646"/>
        <end position="834"/>
    </location>
</feature>
<feature type="compositionally biased region" description="Acidic residues" evidence="2">
    <location>
        <begin position="975"/>
        <end position="994"/>
    </location>
</feature>
<dbReference type="InterPro" id="IPR005612">
    <property type="entry name" value="CCAAT-binding_factor"/>
</dbReference>
<dbReference type="PANTHER" id="PTHR12048">
    <property type="entry name" value="CCAAT-BINDING FACTOR-RELATED"/>
    <property type="match status" value="1"/>
</dbReference>
<accession>A0A420IS37</accession>
<dbReference type="SUPFAM" id="SSF48371">
    <property type="entry name" value="ARM repeat"/>
    <property type="match status" value="1"/>
</dbReference>
<dbReference type="InterPro" id="IPR040155">
    <property type="entry name" value="CEBPZ/Mak21-like"/>
</dbReference>
<evidence type="ECO:0000259" key="3">
    <source>
        <dbReference type="Pfam" id="PF03914"/>
    </source>
</evidence>
<feature type="compositionally biased region" description="Basic and acidic residues" evidence="2">
    <location>
        <begin position="965"/>
        <end position="974"/>
    </location>
</feature>
<protein>
    <submittedName>
        <fullName evidence="4">Ribosome biogenesis protein NOC1</fullName>
    </submittedName>
</protein>
<feature type="compositionally biased region" description="Basic residues" evidence="2">
    <location>
        <begin position="67"/>
        <end position="76"/>
    </location>
</feature>
<comment type="similarity">
    <text evidence="1">Belongs to the CBF/MAK21 family.</text>
</comment>
<evidence type="ECO:0000256" key="1">
    <source>
        <dbReference type="ARBA" id="ARBA00007797"/>
    </source>
</evidence>
<dbReference type="AlphaFoldDB" id="A0A420IS37"/>
<evidence type="ECO:0000313" key="5">
    <source>
        <dbReference type="Proteomes" id="UP000285405"/>
    </source>
</evidence>
<reference evidence="4 5" key="1">
    <citation type="journal article" date="2018" name="BMC Genomics">
        <title>Comparative genome analyses reveal sequence features reflecting distinct modes of host-adaptation between dicot and monocot powdery mildew.</title>
        <authorList>
            <person name="Wu Y."/>
            <person name="Ma X."/>
            <person name="Pan Z."/>
            <person name="Kale S.D."/>
            <person name="Song Y."/>
            <person name="King H."/>
            <person name="Zhang Q."/>
            <person name="Presley C."/>
            <person name="Deng X."/>
            <person name="Wei C.I."/>
            <person name="Xiao S."/>
        </authorList>
    </citation>
    <scope>NUCLEOTIDE SEQUENCE [LARGE SCALE GENOMIC DNA]</scope>
    <source>
        <strain evidence="4">UCSC1</strain>
    </source>
</reference>
<feature type="compositionally biased region" description="Basic and acidic residues" evidence="2">
    <location>
        <begin position="118"/>
        <end position="129"/>
    </location>
</feature>
<feature type="compositionally biased region" description="Basic and acidic residues" evidence="2">
    <location>
        <begin position="7"/>
        <end position="30"/>
    </location>
</feature>
<evidence type="ECO:0000313" key="4">
    <source>
        <dbReference type="EMBL" id="RKF77356.1"/>
    </source>
</evidence>
<organism evidence="4 5">
    <name type="scientific">Golovinomyces cichoracearum</name>
    <dbReference type="NCBI Taxonomy" id="62708"/>
    <lineage>
        <taxon>Eukaryota</taxon>
        <taxon>Fungi</taxon>
        <taxon>Dikarya</taxon>
        <taxon>Ascomycota</taxon>
        <taxon>Pezizomycotina</taxon>
        <taxon>Leotiomycetes</taxon>
        <taxon>Erysiphales</taxon>
        <taxon>Erysiphaceae</taxon>
        <taxon>Golovinomyces</taxon>
    </lineage>
</organism>
<feature type="compositionally biased region" description="Basic and acidic residues" evidence="2">
    <location>
        <begin position="37"/>
        <end position="61"/>
    </location>
</feature>
<sequence>MGKRKHSSPDTIKHSENQDKFKIPKLDERALSALTSRIEEELGKQKQSEKKNEGSATEKRILNSSSQKRKKKKNVKSPKTEKRNEVTGLTKEKLKDIDRSSNGSREDVDTNPSHKYKKSENHTNSKETLLREILALGGTQEDLDLVGSVASDSEEELGKPSGPLVDEKSFKNELDAFVAKLGIKPTDSEIDAEPSLVTQPEEPKRKSGSSLPTSAGQNAKFVGVNKELDSPLPPESKGSNRLIFEARPDWHAASLPTLPSHEVENPELYNDAIVNLKEYASKLLEIDSNIYASKHLSSSSSQRFLSTIMKSGTLSDKVSALTLVIQESPVHTTKSFENLLNLAKKRSRGQAVIALAALKDLLGTGAVLPENRRLKTFSDQPGLLSALSEDSIRSWRSDQRLPGSISNIHLISWIYEDWLKKAYFDMLKIMETWCNDEVEYARSRVVTYVYELLRDKPEQEANLLRLLVNKLGDPDKKIASRTSFLILQLQTSHPLMKPIIIRSIETEILLRPGQSMHAKYYSITTLNQTILSVKESEIAKNLLRIYFDSFILILKKPDLPKPNKNISTTVNRKGDIQGGGGPIGKKALIKEQLAQKSNEEADEKMISAILTGVNRAFPFSKSDDITLEGQMDTLFRVTHSSNFNTSIQALILIEQLATSKNLSVDRFYRTLYESLLDPRLVTSSKHTLYLNLLYKSLRSDIDVTRVKAFVKRMVQVITLHQPPFICGILFLIRELIEKFPSIKSLFTEPEEDESDEEIYFDVHDESTSATEQESRQRSHPVSKYDGRKRDPRHCNVKYSCLWELVNHLNEKELQAKKIQIPFTCHFHPSVSLFATRLLYGGGMPPKPDLASHSLTNFLDRFVYRNAKAASSKPKGNSIMQPLCGDDSKSIFLSHKIANYTQQPLNSEAFWRKKSEEVAVHEVFFHKYFNHIGNSKHSTAKPSKKSKQPDESDDGEDEIWQALVKSKPDVERPDSDSEFSDLDDSYSDYSAEDFDDNKSDEDNLEILQSDINKKTAYASDEDSDVDFISERELITVDEEETEDTEKKNKKKKARLRDLPLFASVDEYAKVLENEKDEEF</sequence>
<dbReference type="Pfam" id="PF03914">
    <property type="entry name" value="CBF"/>
    <property type="match status" value="1"/>
</dbReference>